<dbReference type="AlphaFoldDB" id="A0A7X2LTV2"/>
<dbReference type="PANTHER" id="PTHR43047">
    <property type="entry name" value="TWO-COMPONENT HISTIDINE PROTEIN KINASE"/>
    <property type="match status" value="1"/>
</dbReference>
<sequence>MATDFAKLILDESPDAVIVTTPDGVVVFWTRGAQSVFGYTGEEALGRPLASLIVPPDMLAAEQAILRETLEHGSANYESLRRAQDGSLVYIDSTAKALRNGAGYVEYILWNKKNVTQLKVLRDAKLVGAHFGNVLESTPDAIVIVNAAGRIVLATSRAYAMFGYEAGQLRGQPLENLMPLRFRAAHARHRDRYVTQPQSRPMGAGRPLFGLRKSGEEFPVEISLSPIATEEGTLIMSAIRDITERKRIEQVLHEKNLELAQANQAKDRFLASMSHELRTPLNAILGFAGTLLMRLPGPLTDEQERQLRTVQSSARQLLSLINDLLDLTKIASGKVELQMQPVGCHALLKDLLAEFRPHAQRKDVALDCIVPERDISVRSDRNALLHILGHLVGNAIKFTEHGTVQVMLARSEIRGRPYATISVSDTGAGISPERQASLFQAFSQLDNGDRQQHEGAGLGLHLCQKMAQLLGGEIQFESRYGEGSVFTLAVPLHQVS</sequence>
<feature type="domain" description="PAC" evidence="8">
    <location>
        <begin position="204"/>
        <end position="254"/>
    </location>
</feature>
<dbReference type="InterPro" id="IPR013767">
    <property type="entry name" value="PAS_fold"/>
</dbReference>
<dbReference type="SUPFAM" id="SSF55785">
    <property type="entry name" value="PYP-like sensor domain (PAS domain)"/>
    <property type="match status" value="2"/>
</dbReference>
<dbReference type="SUPFAM" id="SSF47384">
    <property type="entry name" value="Homodimeric domain of signal transducing histidine kinase"/>
    <property type="match status" value="1"/>
</dbReference>
<evidence type="ECO:0000313" key="10">
    <source>
        <dbReference type="Proteomes" id="UP000446768"/>
    </source>
</evidence>
<comment type="caution">
    <text evidence="9">The sequence shown here is derived from an EMBL/GenBank/DDBJ whole genome shotgun (WGS) entry which is preliminary data.</text>
</comment>
<dbReference type="InterPro" id="IPR035965">
    <property type="entry name" value="PAS-like_dom_sf"/>
</dbReference>
<feature type="domain" description="Histidine kinase" evidence="6">
    <location>
        <begin position="272"/>
        <end position="494"/>
    </location>
</feature>
<dbReference type="EC" id="2.7.13.3" evidence="2"/>
<dbReference type="Gene3D" id="3.30.450.20">
    <property type="entry name" value="PAS domain"/>
    <property type="match status" value="2"/>
</dbReference>
<dbReference type="CDD" id="cd00082">
    <property type="entry name" value="HisKA"/>
    <property type="match status" value="1"/>
</dbReference>
<dbReference type="InterPro" id="IPR003594">
    <property type="entry name" value="HATPase_dom"/>
</dbReference>
<feature type="domain" description="PAS" evidence="7">
    <location>
        <begin position="2"/>
        <end position="73"/>
    </location>
</feature>
<protein>
    <recommendedName>
        <fullName evidence="2">histidine kinase</fullName>
        <ecNumber evidence="2">2.7.13.3</ecNumber>
    </recommendedName>
</protein>
<dbReference type="Pfam" id="PF00512">
    <property type="entry name" value="HisKA"/>
    <property type="match status" value="1"/>
</dbReference>
<keyword evidence="4" id="KW-0808">Transferase</keyword>
<dbReference type="RefSeq" id="WP_154373554.1">
    <property type="nucleotide sequence ID" value="NZ_WKJJ01000006.1"/>
</dbReference>
<dbReference type="SMART" id="SM00387">
    <property type="entry name" value="HATPase_c"/>
    <property type="match status" value="1"/>
</dbReference>
<dbReference type="InterPro" id="IPR003661">
    <property type="entry name" value="HisK_dim/P_dom"/>
</dbReference>
<dbReference type="InterPro" id="IPR000700">
    <property type="entry name" value="PAS-assoc_C"/>
</dbReference>
<dbReference type="Gene3D" id="3.30.565.10">
    <property type="entry name" value="Histidine kinase-like ATPase, C-terminal domain"/>
    <property type="match status" value="1"/>
</dbReference>
<evidence type="ECO:0000259" key="8">
    <source>
        <dbReference type="PROSITE" id="PS50113"/>
    </source>
</evidence>
<dbReference type="Pfam" id="PF00989">
    <property type="entry name" value="PAS"/>
    <property type="match status" value="1"/>
</dbReference>
<evidence type="ECO:0000256" key="4">
    <source>
        <dbReference type="ARBA" id="ARBA00022679"/>
    </source>
</evidence>
<accession>A0A7X2LTV2</accession>
<dbReference type="EMBL" id="WKJJ01000006">
    <property type="protein sequence ID" value="MRV72209.1"/>
    <property type="molecule type" value="Genomic_DNA"/>
</dbReference>
<dbReference type="InterPro" id="IPR036890">
    <property type="entry name" value="HATPase_C_sf"/>
</dbReference>
<keyword evidence="3" id="KW-0597">Phosphoprotein</keyword>
<evidence type="ECO:0000313" key="9">
    <source>
        <dbReference type="EMBL" id="MRV72209.1"/>
    </source>
</evidence>
<dbReference type="SUPFAM" id="SSF55874">
    <property type="entry name" value="ATPase domain of HSP90 chaperone/DNA topoisomerase II/histidine kinase"/>
    <property type="match status" value="1"/>
</dbReference>
<dbReference type="SMART" id="SM00388">
    <property type="entry name" value="HisKA"/>
    <property type="match status" value="1"/>
</dbReference>
<comment type="catalytic activity">
    <reaction evidence="1">
        <text>ATP + protein L-histidine = ADP + protein N-phospho-L-histidine.</text>
        <dbReference type="EC" id="2.7.13.3"/>
    </reaction>
</comment>
<dbReference type="Proteomes" id="UP000446768">
    <property type="component" value="Unassembled WGS sequence"/>
</dbReference>
<dbReference type="PROSITE" id="PS50112">
    <property type="entry name" value="PAS"/>
    <property type="match status" value="2"/>
</dbReference>
<dbReference type="PRINTS" id="PR00344">
    <property type="entry name" value="BCTRLSENSOR"/>
</dbReference>
<name>A0A7X2LTV2_9BURK</name>
<evidence type="ECO:0000256" key="2">
    <source>
        <dbReference type="ARBA" id="ARBA00012438"/>
    </source>
</evidence>
<organism evidence="9 10">
    <name type="scientific">Pseudoduganella rivuli</name>
    <dbReference type="NCBI Taxonomy" id="2666085"/>
    <lineage>
        <taxon>Bacteria</taxon>
        <taxon>Pseudomonadati</taxon>
        <taxon>Pseudomonadota</taxon>
        <taxon>Betaproteobacteria</taxon>
        <taxon>Burkholderiales</taxon>
        <taxon>Oxalobacteraceae</taxon>
        <taxon>Telluria group</taxon>
        <taxon>Pseudoduganella</taxon>
    </lineage>
</organism>
<keyword evidence="10" id="KW-1185">Reference proteome</keyword>
<dbReference type="GO" id="GO:0006355">
    <property type="term" value="P:regulation of DNA-templated transcription"/>
    <property type="evidence" value="ECO:0007669"/>
    <property type="project" value="InterPro"/>
</dbReference>
<evidence type="ECO:0000259" key="7">
    <source>
        <dbReference type="PROSITE" id="PS50112"/>
    </source>
</evidence>
<dbReference type="InterPro" id="IPR004358">
    <property type="entry name" value="Sig_transdc_His_kin-like_C"/>
</dbReference>
<proteinExistence type="predicted"/>
<evidence type="ECO:0000256" key="5">
    <source>
        <dbReference type="ARBA" id="ARBA00022777"/>
    </source>
</evidence>
<dbReference type="Pfam" id="PF13426">
    <property type="entry name" value="PAS_9"/>
    <property type="match status" value="1"/>
</dbReference>
<dbReference type="Pfam" id="PF02518">
    <property type="entry name" value="HATPase_c"/>
    <property type="match status" value="1"/>
</dbReference>
<dbReference type="InterPro" id="IPR001610">
    <property type="entry name" value="PAC"/>
</dbReference>
<gene>
    <name evidence="9" type="ORF">GJ700_10830</name>
</gene>
<dbReference type="SMART" id="SM00086">
    <property type="entry name" value="PAC"/>
    <property type="match status" value="2"/>
</dbReference>
<reference evidence="9 10" key="1">
    <citation type="submission" date="2019-11" db="EMBL/GenBank/DDBJ databases">
        <title>Novel species isolated from a subtropical stream in China.</title>
        <authorList>
            <person name="Lu H."/>
        </authorList>
    </citation>
    <scope>NUCLEOTIDE SEQUENCE [LARGE SCALE GENOMIC DNA]</scope>
    <source>
        <strain evidence="9 10">FT92W</strain>
    </source>
</reference>
<dbReference type="CDD" id="cd00130">
    <property type="entry name" value="PAS"/>
    <property type="match status" value="2"/>
</dbReference>
<feature type="domain" description="PAS" evidence="7">
    <location>
        <begin position="127"/>
        <end position="179"/>
    </location>
</feature>
<dbReference type="SMART" id="SM00091">
    <property type="entry name" value="PAS"/>
    <property type="match status" value="2"/>
</dbReference>
<dbReference type="InterPro" id="IPR005467">
    <property type="entry name" value="His_kinase_dom"/>
</dbReference>
<dbReference type="Gene3D" id="1.10.287.130">
    <property type="match status" value="1"/>
</dbReference>
<dbReference type="GO" id="GO:0000155">
    <property type="term" value="F:phosphorelay sensor kinase activity"/>
    <property type="evidence" value="ECO:0007669"/>
    <property type="project" value="InterPro"/>
</dbReference>
<dbReference type="NCBIfam" id="TIGR00229">
    <property type="entry name" value="sensory_box"/>
    <property type="match status" value="2"/>
</dbReference>
<dbReference type="PROSITE" id="PS50109">
    <property type="entry name" value="HIS_KIN"/>
    <property type="match status" value="1"/>
</dbReference>
<evidence type="ECO:0000256" key="3">
    <source>
        <dbReference type="ARBA" id="ARBA00022553"/>
    </source>
</evidence>
<keyword evidence="5" id="KW-0418">Kinase</keyword>
<dbReference type="InterPro" id="IPR036097">
    <property type="entry name" value="HisK_dim/P_sf"/>
</dbReference>
<dbReference type="CDD" id="cd16922">
    <property type="entry name" value="HATPase_EvgS-ArcB-TorS-like"/>
    <property type="match status" value="1"/>
</dbReference>
<dbReference type="PROSITE" id="PS50113">
    <property type="entry name" value="PAC"/>
    <property type="match status" value="1"/>
</dbReference>
<evidence type="ECO:0000259" key="6">
    <source>
        <dbReference type="PROSITE" id="PS50109"/>
    </source>
</evidence>
<evidence type="ECO:0000256" key="1">
    <source>
        <dbReference type="ARBA" id="ARBA00000085"/>
    </source>
</evidence>
<dbReference type="InterPro" id="IPR000014">
    <property type="entry name" value="PAS"/>
</dbReference>